<dbReference type="InterPro" id="IPR050498">
    <property type="entry name" value="Ycf3"/>
</dbReference>
<keyword evidence="2 3" id="KW-0802">TPR repeat</keyword>
<feature type="repeat" description="TPR" evidence="3">
    <location>
        <begin position="197"/>
        <end position="230"/>
    </location>
</feature>
<dbReference type="Proteomes" id="UP000647836">
    <property type="component" value="Unassembled WGS sequence"/>
</dbReference>
<dbReference type="Pfam" id="PF13414">
    <property type="entry name" value="TPR_11"/>
    <property type="match status" value="1"/>
</dbReference>
<feature type="repeat" description="TPR" evidence="3">
    <location>
        <begin position="265"/>
        <end position="298"/>
    </location>
</feature>
<protein>
    <submittedName>
        <fullName evidence="5">Tetratricopeptide repeat protein</fullName>
    </submittedName>
</protein>
<accession>A0ABR9TYT5</accession>
<dbReference type="PROSITE" id="PS50005">
    <property type="entry name" value="TPR"/>
    <property type="match status" value="4"/>
</dbReference>
<dbReference type="SMART" id="SM00028">
    <property type="entry name" value="TPR"/>
    <property type="match status" value="4"/>
</dbReference>
<organism evidence="5 6">
    <name type="scientific">Nostoc cf. edaphicum LEGE 07299</name>
    <dbReference type="NCBI Taxonomy" id="2777974"/>
    <lineage>
        <taxon>Bacteria</taxon>
        <taxon>Bacillati</taxon>
        <taxon>Cyanobacteriota</taxon>
        <taxon>Cyanophyceae</taxon>
        <taxon>Nostocales</taxon>
        <taxon>Nostocaceae</taxon>
        <taxon>Nostoc</taxon>
    </lineage>
</organism>
<reference evidence="5 6" key="1">
    <citation type="submission" date="2020-10" db="EMBL/GenBank/DDBJ databases">
        <authorList>
            <person name="Castelo-Branco R."/>
            <person name="Eusebio N."/>
            <person name="Adriana R."/>
            <person name="Vieira A."/>
            <person name="Brugerolle De Fraissinette N."/>
            <person name="Rezende De Castro R."/>
            <person name="Schneider M.P."/>
            <person name="Vasconcelos V."/>
            <person name="Leao P.N."/>
        </authorList>
    </citation>
    <scope>NUCLEOTIDE SEQUENCE [LARGE SCALE GENOMIC DNA]</scope>
    <source>
        <strain evidence="5 6">LEGE 07299</strain>
    </source>
</reference>
<dbReference type="Gene3D" id="3.40.1580.10">
    <property type="entry name" value="SMI1/KNR4-like"/>
    <property type="match status" value="1"/>
</dbReference>
<dbReference type="Gene3D" id="1.25.40.10">
    <property type="entry name" value="Tetratricopeptide repeat domain"/>
    <property type="match status" value="2"/>
</dbReference>
<dbReference type="EMBL" id="JADEXF010000323">
    <property type="protein sequence ID" value="MBE9105568.1"/>
    <property type="molecule type" value="Genomic_DNA"/>
</dbReference>
<dbReference type="InterPro" id="IPR037883">
    <property type="entry name" value="Knr4/Smi1-like_sf"/>
</dbReference>
<evidence type="ECO:0000256" key="2">
    <source>
        <dbReference type="ARBA" id="ARBA00022803"/>
    </source>
</evidence>
<dbReference type="InterPro" id="IPR019734">
    <property type="entry name" value="TPR_rpt"/>
</dbReference>
<evidence type="ECO:0000256" key="3">
    <source>
        <dbReference type="PROSITE-ProRule" id="PRU00339"/>
    </source>
</evidence>
<comment type="caution">
    <text evidence="5">The sequence shown here is derived from an EMBL/GenBank/DDBJ whole genome shotgun (WGS) entry which is preliminary data.</text>
</comment>
<sequence>MFEWLPERIEQAYRVFQEFSLDWKFILNPPATADEIQACEVALGVPLPPSYREFLLRYNGAYLFCTDSGETSDSSVWDNLGLIIQGTDNLVKFNQHKKEEIYLNEEWNSLIAFCDLGRIRTGDFCGFDPQQTMNSDYAVLDCFHELAPADWRQARIASSFAEWLVRIFDQVVVHKKYPEYWFETESSSSFSLAEETATALNRQGLKKAHRHDYTGAIRYFDQVLLLDPNNHEAYYERGNIHIALSNYQGGIEDFTHAICSNPQSVIAYNKRGLARCKFGDYEGAITDFDQALHISPRDAEIYNNRGNAHSHLGDRQRAMEDYQKATELLAEEGKIADEGDFYDDEGKLICIIISTEKV</sequence>
<evidence type="ECO:0000256" key="1">
    <source>
        <dbReference type="ARBA" id="ARBA00022737"/>
    </source>
</evidence>
<dbReference type="SUPFAM" id="SSF160631">
    <property type="entry name" value="SMI1/KNR4-like"/>
    <property type="match status" value="1"/>
</dbReference>
<dbReference type="PANTHER" id="PTHR44858">
    <property type="entry name" value="TETRATRICOPEPTIDE REPEAT PROTEIN 6"/>
    <property type="match status" value="1"/>
</dbReference>
<feature type="domain" description="Knr4/Smi1-like" evidence="4">
    <location>
        <begin position="30"/>
        <end position="166"/>
    </location>
</feature>
<keyword evidence="1" id="KW-0677">Repeat</keyword>
<dbReference type="Pfam" id="PF13432">
    <property type="entry name" value="TPR_16"/>
    <property type="match status" value="1"/>
</dbReference>
<dbReference type="RefSeq" id="WP_194043846.1">
    <property type="nucleotide sequence ID" value="NZ_JADEXF010000323.1"/>
</dbReference>
<name>A0ABR9TYT5_9NOSO</name>
<gene>
    <name evidence="5" type="ORF">IQ229_11620</name>
</gene>
<dbReference type="InterPro" id="IPR011990">
    <property type="entry name" value="TPR-like_helical_dom_sf"/>
</dbReference>
<proteinExistence type="predicted"/>
<dbReference type="InterPro" id="IPR018958">
    <property type="entry name" value="Knr4/Smi1-like_dom"/>
</dbReference>
<keyword evidence="6" id="KW-1185">Reference proteome</keyword>
<dbReference type="PANTHER" id="PTHR44858:SF1">
    <property type="entry name" value="UDP-N-ACETYLGLUCOSAMINE--PEPTIDE N-ACETYLGLUCOSAMINYLTRANSFERASE SPINDLY-RELATED"/>
    <property type="match status" value="1"/>
</dbReference>
<dbReference type="SUPFAM" id="SSF48452">
    <property type="entry name" value="TPR-like"/>
    <property type="match status" value="1"/>
</dbReference>
<evidence type="ECO:0000313" key="5">
    <source>
        <dbReference type="EMBL" id="MBE9105568.1"/>
    </source>
</evidence>
<evidence type="ECO:0000259" key="4">
    <source>
        <dbReference type="SMART" id="SM00860"/>
    </source>
</evidence>
<feature type="repeat" description="TPR" evidence="3">
    <location>
        <begin position="231"/>
        <end position="264"/>
    </location>
</feature>
<feature type="repeat" description="TPR" evidence="3">
    <location>
        <begin position="299"/>
        <end position="332"/>
    </location>
</feature>
<dbReference type="SMART" id="SM00860">
    <property type="entry name" value="SMI1_KNR4"/>
    <property type="match status" value="1"/>
</dbReference>
<dbReference type="Pfam" id="PF09346">
    <property type="entry name" value="SMI1_KNR4"/>
    <property type="match status" value="1"/>
</dbReference>
<evidence type="ECO:0000313" key="6">
    <source>
        <dbReference type="Proteomes" id="UP000647836"/>
    </source>
</evidence>